<accession>A0A0R2CD44</accession>
<keyword evidence="9" id="KW-1185">Reference proteome</keyword>
<dbReference type="OrthoDB" id="9815286at2"/>
<dbReference type="GO" id="GO:0005886">
    <property type="term" value="C:plasma membrane"/>
    <property type="evidence" value="ECO:0007669"/>
    <property type="project" value="UniProtKB-SubCell"/>
</dbReference>
<keyword evidence="5 6" id="KW-0472">Membrane</keyword>
<evidence type="ECO:0000313" key="9">
    <source>
        <dbReference type="Proteomes" id="UP000051576"/>
    </source>
</evidence>
<organism evidence="8 9">
    <name type="scientific">Liquorilactobacillus vini DSM 20605</name>
    <dbReference type="NCBI Taxonomy" id="1133569"/>
    <lineage>
        <taxon>Bacteria</taxon>
        <taxon>Bacillati</taxon>
        <taxon>Bacillota</taxon>
        <taxon>Bacilli</taxon>
        <taxon>Lactobacillales</taxon>
        <taxon>Lactobacillaceae</taxon>
        <taxon>Liquorilactobacillus</taxon>
    </lineage>
</organism>
<keyword evidence="4 6" id="KW-1133">Transmembrane helix</keyword>
<dbReference type="Proteomes" id="UP000051576">
    <property type="component" value="Unassembled WGS sequence"/>
</dbReference>
<comment type="caution">
    <text evidence="8">The sequence shown here is derived from an EMBL/GenBank/DDBJ whole genome shotgun (WGS) entry which is preliminary data.</text>
</comment>
<reference evidence="8 9" key="1">
    <citation type="journal article" date="2015" name="Genome Announc.">
        <title>Expanding the biotechnology potential of lactobacilli through comparative genomics of 213 strains and associated genera.</title>
        <authorList>
            <person name="Sun Z."/>
            <person name="Harris H.M."/>
            <person name="McCann A."/>
            <person name="Guo C."/>
            <person name="Argimon S."/>
            <person name="Zhang W."/>
            <person name="Yang X."/>
            <person name="Jeffery I.B."/>
            <person name="Cooney J.C."/>
            <person name="Kagawa T.F."/>
            <person name="Liu W."/>
            <person name="Song Y."/>
            <person name="Salvetti E."/>
            <person name="Wrobel A."/>
            <person name="Rasinkangas P."/>
            <person name="Parkhill J."/>
            <person name="Rea M.C."/>
            <person name="O'Sullivan O."/>
            <person name="Ritari J."/>
            <person name="Douillard F.P."/>
            <person name="Paul Ross R."/>
            <person name="Yang R."/>
            <person name="Briner A.E."/>
            <person name="Felis G.E."/>
            <person name="de Vos W.M."/>
            <person name="Barrangou R."/>
            <person name="Klaenhammer T.R."/>
            <person name="Caufield P.W."/>
            <person name="Cui Y."/>
            <person name="Zhang H."/>
            <person name="O'Toole P.W."/>
        </authorList>
    </citation>
    <scope>NUCLEOTIDE SEQUENCE [LARGE SCALE GENOMIC DNA]</scope>
    <source>
        <strain evidence="8 9">DSM 20605</strain>
    </source>
</reference>
<dbReference type="PANTHER" id="PTHR33885">
    <property type="entry name" value="PHAGE SHOCK PROTEIN C"/>
    <property type="match status" value="1"/>
</dbReference>
<feature type="transmembrane region" description="Helical" evidence="6">
    <location>
        <begin position="18"/>
        <end position="48"/>
    </location>
</feature>
<dbReference type="InterPro" id="IPR052027">
    <property type="entry name" value="PspC"/>
</dbReference>
<dbReference type="InterPro" id="IPR007168">
    <property type="entry name" value="Phageshock_PspC_N"/>
</dbReference>
<dbReference type="PATRIC" id="fig|1133569.4.peg.2163"/>
<evidence type="ECO:0000256" key="6">
    <source>
        <dbReference type="SAM" id="Phobius"/>
    </source>
</evidence>
<keyword evidence="2" id="KW-1003">Cell membrane</keyword>
<evidence type="ECO:0000256" key="1">
    <source>
        <dbReference type="ARBA" id="ARBA00004162"/>
    </source>
</evidence>
<proteinExistence type="predicted"/>
<keyword evidence="3 6" id="KW-0812">Transmembrane</keyword>
<evidence type="ECO:0000256" key="4">
    <source>
        <dbReference type="ARBA" id="ARBA00022989"/>
    </source>
</evidence>
<dbReference type="eggNOG" id="COG1983">
    <property type="taxonomic scope" value="Bacteria"/>
</dbReference>
<dbReference type="AlphaFoldDB" id="A0A0R2CD44"/>
<feature type="domain" description="Phage shock protein PspC N-terminal" evidence="7">
    <location>
        <begin position="1"/>
        <end position="50"/>
    </location>
</feature>
<evidence type="ECO:0000313" key="8">
    <source>
        <dbReference type="EMBL" id="KRM89274.1"/>
    </source>
</evidence>
<gene>
    <name evidence="8" type="ORF">FD21_GL002003</name>
</gene>
<evidence type="ECO:0000259" key="7">
    <source>
        <dbReference type="Pfam" id="PF04024"/>
    </source>
</evidence>
<name>A0A0R2CD44_9LACO</name>
<sequence>MIAGVCGGLAEYFHIKPWIVRIIFLILAVIPHLTFLTISCYLILIVLIPPKNRGFWQLWRDAARQKASTEDQQSKGRKIIHDVREKNIKD</sequence>
<comment type="subcellular location">
    <subcellularLocation>
        <location evidence="1">Cell membrane</location>
        <topology evidence="1">Single-pass membrane protein</topology>
    </subcellularLocation>
</comment>
<dbReference type="PANTHER" id="PTHR33885:SF3">
    <property type="entry name" value="PHAGE SHOCK PROTEIN C"/>
    <property type="match status" value="1"/>
</dbReference>
<dbReference type="STRING" id="1133569.FD21_GL002003"/>
<evidence type="ECO:0000256" key="3">
    <source>
        <dbReference type="ARBA" id="ARBA00022692"/>
    </source>
</evidence>
<dbReference type="Pfam" id="PF04024">
    <property type="entry name" value="PspC"/>
    <property type="match status" value="1"/>
</dbReference>
<protein>
    <recommendedName>
        <fullName evidence="7">Phage shock protein PspC N-terminal domain-containing protein</fullName>
    </recommendedName>
</protein>
<evidence type="ECO:0000256" key="5">
    <source>
        <dbReference type="ARBA" id="ARBA00023136"/>
    </source>
</evidence>
<dbReference type="EMBL" id="AYYX01000008">
    <property type="protein sequence ID" value="KRM89274.1"/>
    <property type="molecule type" value="Genomic_DNA"/>
</dbReference>
<evidence type="ECO:0000256" key="2">
    <source>
        <dbReference type="ARBA" id="ARBA00022475"/>
    </source>
</evidence>